<name>A0AAV9GHX9_9PEZI</name>
<proteinExistence type="predicted"/>
<dbReference type="Proteomes" id="UP001321760">
    <property type="component" value="Unassembled WGS sequence"/>
</dbReference>
<gene>
    <name evidence="1" type="ORF">QBC34DRAFT_130726</name>
</gene>
<protein>
    <submittedName>
        <fullName evidence="1">Uncharacterized protein</fullName>
    </submittedName>
</protein>
<accession>A0AAV9GHX9</accession>
<reference evidence="1" key="2">
    <citation type="submission" date="2023-05" db="EMBL/GenBank/DDBJ databases">
        <authorList>
            <consortium name="Lawrence Berkeley National Laboratory"/>
            <person name="Steindorff A."/>
            <person name="Hensen N."/>
            <person name="Bonometti L."/>
            <person name="Westerberg I."/>
            <person name="Brannstrom I.O."/>
            <person name="Guillou S."/>
            <person name="Cros-Aarteil S."/>
            <person name="Calhoun S."/>
            <person name="Haridas S."/>
            <person name="Kuo A."/>
            <person name="Mondo S."/>
            <person name="Pangilinan J."/>
            <person name="Riley R."/>
            <person name="Labutti K."/>
            <person name="Andreopoulos B."/>
            <person name="Lipzen A."/>
            <person name="Chen C."/>
            <person name="Yanf M."/>
            <person name="Daum C."/>
            <person name="Ng V."/>
            <person name="Clum A."/>
            <person name="Ohm R."/>
            <person name="Martin F."/>
            <person name="Silar P."/>
            <person name="Natvig D."/>
            <person name="Lalanne C."/>
            <person name="Gautier V."/>
            <person name="Ament-Velasquez S.L."/>
            <person name="Kruys A."/>
            <person name="Hutchinson M.I."/>
            <person name="Powell A.J."/>
            <person name="Barry K."/>
            <person name="Miller A.N."/>
            <person name="Grigoriev I.V."/>
            <person name="Debuchy R."/>
            <person name="Gladieux P."/>
            <person name="Thoren M.H."/>
            <person name="Johannesson H."/>
        </authorList>
    </citation>
    <scope>NUCLEOTIDE SEQUENCE</scope>
    <source>
        <strain evidence="1">PSN243</strain>
    </source>
</reference>
<organism evidence="1 2">
    <name type="scientific">Podospora aff. communis PSN243</name>
    <dbReference type="NCBI Taxonomy" id="3040156"/>
    <lineage>
        <taxon>Eukaryota</taxon>
        <taxon>Fungi</taxon>
        <taxon>Dikarya</taxon>
        <taxon>Ascomycota</taxon>
        <taxon>Pezizomycotina</taxon>
        <taxon>Sordariomycetes</taxon>
        <taxon>Sordariomycetidae</taxon>
        <taxon>Sordariales</taxon>
        <taxon>Podosporaceae</taxon>
        <taxon>Podospora</taxon>
    </lineage>
</organism>
<dbReference type="AlphaFoldDB" id="A0AAV9GHX9"/>
<keyword evidence="2" id="KW-1185">Reference proteome</keyword>
<reference evidence="1" key="1">
    <citation type="journal article" date="2023" name="Mol. Phylogenet. Evol.">
        <title>Genome-scale phylogeny and comparative genomics of the fungal order Sordariales.</title>
        <authorList>
            <person name="Hensen N."/>
            <person name="Bonometti L."/>
            <person name="Westerberg I."/>
            <person name="Brannstrom I.O."/>
            <person name="Guillou S."/>
            <person name="Cros-Aarteil S."/>
            <person name="Calhoun S."/>
            <person name="Haridas S."/>
            <person name="Kuo A."/>
            <person name="Mondo S."/>
            <person name="Pangilinan J."/>
            <person name="Riley R."/>
            <person name="LaButti K."/>
            <person name="Andreopoulos B."/>
            <person name="Lipzen A."/>
            <person name="Chen C."/>
            <person name="Yan M."/>
            <person name="Daum C."/>
            <person name="Ng V."/>
            <person name="Clum A."/>
            <person name="Steindorff A."/>
            <person name="Ohm R.A."/>
            <person name="Martin F."/>
            <person name="Silar P."/>
            <person name="Natvig D.O."/>
            <person name="Lalanne C."/>
            <person name="Gautier V."/>
            <person name="Ament-Velasquez S.L."/>
            <person name="Kruys A."/>
            <person name="Hutchinson M.I."/>
            <person name="Powell A.J."/>
            <person name="Barry K."/>
            <person name="Miller A.N."/>
            <person name="Grigoriev I.V."/>
            <person name="Debuchy R."/>
            <person name="Gladieux P."/>
            <person name="Hiltunen Thoren M."/>
            <person name="Johannesson H."/>
        </authorList>
    </citation>
    <scope>NUCLEOTIDE SEQUENCE</scope>
    <source>
        <strain evidence="1">PSN243</strain>
    </source>
</reference>
<evidence type="ECO:0000313" key="1">
    <source>
        <dbReference type="EMBL" id="KAK4447537.1"/>
    </source>
</evidence>
<dbReference type="EMBL" id="MU865949">
    <property type="protein sequence ID" value="KAK4447537.1"/>
    <property type="molecule type" value="Genomic_DNA"/>
</dbReference>
<comment type="caution">
    <text evidence="1">The sequence shown here is derived from an EMBL/GenBank/DDBJ whole genome shotgun (WGS) entry which is preliminary data.</text>
</comment>
<sequence length="240" mass="26897">MPLLAVRRYLSQVDERRPRKNSRGKRLGPRDQKASLHLTLWQSWDSAGSLLFAVDHNWRWAHRVKVGQEFKKLLIILCACAAHEGSAVQCVESSGRLRQYLGVRPASDTDCLRLARWGGRWQRARRRAFHDETGSQDTCGMYLLPPQVRCASVVLINPKATRRPALATSHALMMGVRLLAIADSFVSPPATPPSLHRPDIVLLPPLSRPELSITYFTYPPSLTRLLPDRADSPSPSQVPA</sequence>
<evidence type="ECO:0000313" key="2">
    <source>
        <dbReference type="Proteomes" id="UP001321760"/>
    </source>
</evidence>